<evidence type="ECO:0000256" key="2">
    <source>
        <dbReference type="ARBA" id="ARBA00023043"/>
    </source>
</evidence>
<evidence type="ECO:0008006" key="6">
    <source>
        <dbReference type="Google" id="ProtNLM"/>
    </source>
</evidence>
<evidence type="ECO:0000313" key="4">
    <source>
        <dbReference type="EMBL" id="KAK6535601.1"/>
    </source>
</evidence>
<organism evidence="4 5">
    <name type="scientific">Orbilia ellipsospora</name>
    <dbReference type="NCBI Taxonomy" id="2528407"/>
    <lineage>
        <taxon>Eukaryota</taxon>
        <taxon>Fungi</taxon>
        <taxon>Dikarya</taxon>
        <taxon>Ascomycota</taxon>
        <taxon>Pezizomycotina</taxon>
        <taxon>Orbiliomycetes</taxon>
        <taxon>Orbiliales</taxon>
        <taxon>Orbiliaceae</taxon>
        <taxon>Orbilia</taxon>
    </lineage>
</organism>
<dbReference type="InterPro" id="IPR036770">
    <property type="entry name" value="Ankyrin_rpt-contain_sf"/>
</dbReference>
<dbReference type="SUPFAM" id="SSF48403">
    <property type="entry name" value="Ankyrin repeat"/>
    <property type="match status" value="1"/>
</dbReference>
<keyword evidence="2 3" id="KW-0040">ANK repeat</keyword>
<keyword evidence="1" id="KW-0677">Repeat</keyword>
<reference evidence="4 5" key="1">
    <citation type="submission" date="2019-10" db="EMBL/GenBank/DDBJ databases">
        <authorList>
            <person name="Palmer J.M."/>
        </authorList>
    </citation>
    <scope>NUCLEOTIDE SEQUENCE [LARGE SCALE GENOMIC DNA]</scope>
    <source>
        <strain evidence="4 5">TWF694</strain>
    </source>
</reference>
<dbReference type="AlphaFoldDB" id="A0AAV9X5K4"/>
<keyword evidence="5" id="KW-1185">Reference proteome</keyword>
<feature type="repeat" description="ANK" evidence="3">
    <location>
        <begin position="245"/>
        <end position="277"/>
    </location>
</feature>
<dbReference type="InterPro" id="IPR051165">
    <property type="entry name" value="Multifunctional_ANK_Repeat"/>
</dbReference>
<evidence type="ECO:0000313" key="5">
    <source>
        <dbReference type="Proteomes" id="UP001365542"/>
    </source>
</evidence>
<dbReference type="PANTHER" id="PTHR24123:SF33">
    <property type="entry name" value="PROTEIN HOS4"/>
    <property type="match status" value="1"/>
</dbReference>
<dbReference type="Pfam" id="PF00023">
    <property type="entry name" value="Ank"/>
    <property type="match status" value="1"/>
</dbReference>
<evidence type="ECO:0000256" key="1">
    <source>
        <dbReference type="ARBA" id="ARBA00022737"/>
    </source>
</evidence>
<name>A0AAV9X5K4_9PEZI</name>
<dbReference type="Gene3D" id="1.25.40.20">
    <property type="entry name" value="Ankyrin repeat-containing domain"/>
    <property type="match status" value="2"/>
</dbReference>
<dbReference type="Proteomes" id="UP001365542">
    <property type="component" value="Unassembled WGS sequence"/>
</dbReference>
<dbReference type="PANTHER" id="PTHR24123">
    <property type="entry name" value="ANKYRIN REPEAT-CONTAINING"/>
    <property type="match status" value="1"/>
</dbReference>
<dbReference type="PROSITE" id="PS50088">
    <property type="entry name" value="ANK_REPEAT"/>
    <property type="match status" value="1"/>
</dbReference>
<protein>
    <recommendedName>
        <fullName evidence="6">Ankyrin repeat protein</fullName>
    </recommendedName>
</protein>
<evidence type="ECO:0000256" key="3">
    <source>
        <dbReference type="PROSITE-ProRule" id="PRU00023"/>
    </source>
</evidence>
<dbReference type="SMART" id="SM00248">
    <property type="entry name" value="ANK"/>
    <property type="match status" value="3"/>
</dbReference>
<proteinExistence type="predicted"/>
<comment type="caution">
    <text evidence="4">The sequence shown here is derived from an EMBL/GenBank/DDBJ whole genome shotgun (WGS) entry which is preliminary data.</text>
</comment>
<gene>
    <name evidence="4" type="ORF">TWF694_002056</name>
</gene>
<sequence>MLASAEILISKGARLDVTSPRGQNLLHFASDIKELKFFKLLCVSGYGDWDVHAKDRDGFTPMHYLFREAPKSSIDIENILQICRILMTMRRPNGDDLVNAEDKESARPLAYAVKNHFAAGLGYGDWESASNFGSDVETVVQALLDKGTNYAAQDLYGNTPLRCILRKAPLALIEFFLQKYSEIGNQSPNNNPLLLRDSTGETLFHDVAHRSEASPENSEVFGRVLEALSPFVDIKKYITEQNSYEMYTPLLVAVDEQNLEMVKLIMSVNTDINQRGSDGCSALDYVCNLIAKFAVDELGGAGNERTLAINTSIFYHIIDTATTFSFSILECQLFEPKIFSKVMEILDIPRIIAVFDAPFRDRHG</sequence>
<dbReference type="InterPro" id="IPR002110">
    <property type="entry name" value="Ankyrin_rpt"/>
</dbReference>
<dbReference type="EMBL" id="JAVHJO010000010">
    <property type="protein sequence ID" value="KAK6535601.1"/>
    <property type="molecule type" value="Genomic_DNA"/>
</dbReference>
<accession>A0AAV9X5K4</accession>